<dbReference type="InterPro" id="IPR012132">
    <property type="entry name" value="GMC_OxRdtase"/>
</dbReference>
<dbReference type="Pfam" id="PF00732">
    <property type="entry name" value="GMC_oxred_N"/>
    <property type="match status" value="1"/>
</dbReference>
<feature type="domain" description="Glucose-methanol-choline oxidoreductase N-terminal" evidence="2">
    <location>
        <begin position="2"/>
        <end position="187"/>
    </location>
</feature>
<proteinExistence type="inferred from homology"/>
<evidence type="ECO:0000313" key="3">
    <source>
        <dbReference type="EMBL" id="KAF7277519.1"/>
    </source>
</evidence>
<dbReference type="OrthoDB" id="269227at2759"/>
<keyword evidence="4" id="KW-1185">Reference proteome</keyword>
<reference evidence="3" key="1">
    <citation type="submission" date="2020-08" db="EMBL/GenBank/DDBJ databases">
        <title>Genome sequencing and assembly of the red palm weevil Rhynchophorus ferrugineus.</title>
        <authorList>
            <person name="Dias G.B."/>
            <person name="Bergman C.M."/>
            <person name="Manee M."/>
        </authorList>
    </citation>
    <scope>NUCLEOTIDE SEQUENCE</scope>
    <source>
        <strain evidence="3">AA-2017</strain>
        <tissue evidence="3">Whole larva</tissue>
    </source>
</reference>
<comment type="caution">
    <text evidence="3">The sequence shown here is derived from an EMBL/GenBank/DDBJ whole genome shotgun (WGS) entry which is preliminary data.</text>
</comment>
<dbReference type="PANTHER" id="PTHR11552:SF216">
    <property type="entry name" value="GLUCOSE-METHANOL-CHOLINE OXIDOREDUCTASE N-TERMINAL DOMAIN-CONTAINING PROTEIN"/>
    <property type="match status" value="1"/>
</dbReference>
<dbReference type="PANTHER" id="PTHR11552">
    <property type="entry name" value="GLUCOSE-METHANOL-CHOLINE GMC OXIDOREDUCTASE"/>
    <property type="match status" value="1"/>
</dbReference>
<comment type="similarity">
    <text evidence="1">Belongs to the GMC oxidoreductase family.</text>
</comment>
<dbReference type="Gene3D" id="3.50.50.60">
    <property type="entry name" value="FAD/NAD(P)-binding domain"/>
    <property type="match status" value="1"/>
</dbReference>
<dbReference type="Proteomes" id="UP000625711">
    <property type="component" value="Unassembled WGS sequence"/>
</dbReference>
<dbReference type="EMBL" id="JAACXV010001319">
    <property type="protein sequence ID" value="KAF7277519.1"/>
    <property type="molecule type" value="Genomic_DNA"/>
</dbReference>
<dbReference type="InterPro" id="IPR036188">
    <property type="entry name" value="FAD/NAD-bd_sf"/>
</dbReference>
<sequence>MGNKGWSYNDVLPYFKKSENCSLCESIDQDFHGNSGYLNVEHPGYQSPFVKLFIQAGKELGYKNNDPNGRDGLGFSRVQATMKNGLRCSAGKAFLKSVRYRNNLKISIRSRVKKILIDPQTKVAYGVQFIKNMKKYTVRARKEVILSGGTINSAQLLMLSGVGPREHLESLGIKVISDLPVGYNFQD</sequence>
<dbReference type="InterPro" id="IPR000172">
    <property type="entry name" value="GMC_OxRdtase_N"/>
</dbReference>
<evidence type="ECO:0000259" key="2">
    <source>
        <dbReference type="Pfam" id="PF00732"/>
    </source>
</evidence>
<organism evidence="3 4">
    <name type="scientific">Rhynchophorus ferrugineus</name>
    <name type="common">Red palm weevil</name>
    <name type="synonym">Curculio ferrugineus</name>
    <dbReference type="NCBI Taxonomy" id="354439"/>
    <lineage>
        <taxon>Eukaryota</taxon>
        <taxon>Metazoa</taxon>
        <taxon>Ecdysozoa</taxon>
        <taxon>Arthropoda</taxon>
        <taxon>Hexapoda</taxon>
        <taxon>Insecta</taxon>
        <taxon>Pterygota</taxon>
        <taxon>Neoptera</taxon>
        <taxon>Endopterygota</taxon>
        <taxon>Coleoptera</taxon>
        <taxon>Polyphaga</taxon>
        <taxon>Cucujiformia</taxon>
        <taxon>Curculionidae</taxon>
        <taxon>Dryophthorinae</taxon>
        <taxon>Rhynchophorus</taxon>
    </lineage>
</organism>
<gene>
    <name evidence="3" type="ORF">GWI33_006955</name>
</gene>
<dbReference type="Gene3D" id="3.30.560.10">
    <property type="entry name" value="Glucose Oxidase, domain 3"/>
    <property type="match status" value="1"/>
</dbReference>
<dbReference type="AlphaFoldDB" id="A0A834ID72"/>
<evidence type="ECO:0000256" key="1">
    <source>
        <dbReference type="ARBA" id="ARBA00010790"/>
    </source>
</evidence>
<feature type="non-terminal residue" evidence="3">
    <location>
        <position position="187"/>
    </location>
</feature>
<dbReference type="GO" id="GO:0050660">
    <property type="term" value="F:flavin adenine dinucleotide binding"/>
    <property type="evidence" value="ECO:0007669"/>
    <property type="project" value="InterPro"/>
</dbReference>
<name>A0A834ID72_RHYFE</name>
<protein>
    <recommendedName>
        <fullName evidence="2">Glucose-methanol-choline oxidoreductase N-terminal domain-containing protein</fullName>
    </recommendedName>
</protein>
<dbReference type="GO" id="GO:0016614">
    <property type="term" value="F:oxidoreductase activity, acting on CH-OH group of donors"/>
    <property type="evidence" value="ECO:0007669"/>
    <property type="project" value="InterPro"/>
</dbReference>
<dbReference type="SUPFAM" id="SSF51905">
    <property type="entry name" value="FAD/NAD(P)-binding domain"/>
    <property type="match status" value="1"/>
</dbReference>
<accession>A0A834ID72</accession>
<evidence type="ECO:0000313" key="4">
    <source>
        <dbReference type="Proteomes" id="UP000625711"/>
    </source>
</evidence>